<accession>A0A4E0R4U5</accession>
<keyword evidence="3" id="KW-1185">Reference proteome</keyword>
<gene>
    <name evidence="2" type="ORF">PN36_10965</name>
</gene>
<name>A0A4E0R4U5_9GAMM</name>
<evidence type="ECO:0000259" key="1">
    <source>
        <dbReference type="Pfam" id="PF11127"/>
    </source>
</evidence>
<dbReference type="InterPro" id="IPR021309">
    <property type="entry name" value="YgaP-like_TM"/>
</dbReference>
<organism evidence="2 3">
    <name type="scientific">Candidatus Thiomargarita nelsonii</name>
    <dbReference type="NCBI Taxonomy" id="1003181"/>
    <lineage>
        <taxon>Bacteria</taxon>
        <taxon>Pseudomonadati</taxon>
        <taxon>Pseudomonadota</taxon>
        <taxon>Gammaproteobacteria</taxon>
        <taxon>Thiotrichales</taxon>
        <taxon>Thiotrichaceae</taxon>
        <taxon>Thiomargarita</taxon>
    </lineage>
</organism>
<protein>
    <recommendedName>
        <fullName evidence="1">Inner membrane protein YgaP-like transmembrane domain-containing protein</fullName>
    </recommendedName>
</protein>
<dbReference type="Proteomes" id="UP000030428">
    <property type="component" value="Unassembled WGS sequence"/>
</dbReference>
<sequence length="75" mass="8246">MTVERLVLIVAGSFILLSLALSQLHHPDWIWFTAFVGANLLQSGFTRLCPLAIILKKAGVPTEQTINNSPELQTT</sequence>
<dbReference type="Pfam" id="PF11127">
    <property type="entry name" value="YgaP-like_TM"/>
    <property type="match status" value="1"/>
</dbReference>
<dbReference type="AlphaFoldDB" id="A0A4E0R4U5"/>
<proteinExistence type="predicted"/>
<evidence type="ECO:0000313" key="3">
    <source>
        <dbReference type="Proteomes" id="UP000030428"/>
    </source>
</evidence>
<dbReference type="EMBL" id="JSZA02000033">
    <property type="protein sequence ID" value="TGO03211.1"/>
    <property type="molecule type" value="Genomic_DNA"/>
</dbReference>
<dbReference type="Gene3D" id="6.10.140.1340">
    <property type="match status" value="1"/>
</dbReference>
<comment type="caution">
    <text evidence="2">The sequence shown here is derived from an EMBL/GenBank/DDBJ whole genome shotgun (WGS) entry which is preliminary data.</text>
</comment>
<evidence type="ECO:0000313" key="2">
    <source>
        <dbReference type="EMBL" id="TGO03211.1"/>
    </source>
</evidence>
<feature type="domain" description="Inner membrane protein YgaP-like transmembrane" evidence="1">
    <location>
        <begin position="2"/>
        <end position="57"/>
    </location>
</feature>
<reference evidence="2 3" key="1">
    <citation type="journal article" date="2016" name="Front. Microbiol.">
        <title>Single-Cell (Meta-)Genomics of a Dimorphic Candidatus Thiomargarita nelsonii Reveals Genomic Plasticity.</title>
        <authorList>
            <person name="Flood B.E."/>
            <person name="Fliss P."/>
            <person name="Jones D.S."/>
            <person name="Dick G.J."/>
            <person name="Jain S."/>
            <person name="Kaster A.K."/>
            <person name="Winkel M."/>
            <person name="Mussmann M."/>
            <person name="Bailey J."/>
        </authorList>
    </citation>
    <scope>NUCLEOTIDE SEQUENCE [LARGE SCALE GENOMIC DNA]</scope>
    <source>
        <strain evidence="2">Hydrate Ridge</strain>
    </source>
</reference>